<keyword evidence="4" id="KW-1185">Reference proteome</keyword>
<reference evidence="3 4" key="1">
    <citation type="submission" date="2020-10" db="EMBL/GenBank/DDBJ databases">
        <title>Myceligenerans pegani sp. nov., an endophytic actinomycete isolated from Peganum harmala L. in Xinjiang, China.</title>
        <authorList>
            <person name="Xin L."/>
        </authorList>
    </citation>
    <scope>NUCLEOTIDE SEQUENCE [LARGE SCALE GENOMIC DNA]</scope>
    <source>
        <strain evidence="3 4">TRM65318</strain>
    </source>
</reference>
<name>A0ABR9MUJ3_9MICO</name>
<dbReference type="PROSITE" id="PS51257">
    <property type="entry name" value="PROKAR_LIPOPROTEIN"/>
    <property type="match status" value="1"/>
</dbReference>
<evidence type="ECO:0000256" key="2">
    <source>
        <dbReference type="SAM" id="SignalP"/>
    </source>
</evidence>
<feature type="compositionally biased region" description="Low complexity" evidence="1">
    <location>
        <begin position="45"/>
        <end position="69"/>
    </location>
</feature>
<accession>A0ABR9MUJ3</accession>
<feature type="chain" id="PRO_5045087353" description="Lipoprotein" evidence="2">
    <location>
        <begin position="21"/>
        <end position="207"/>
    </location>
</feature>
<evidence type="ECO:0008006" key="5">
    <source>
        <dbReference type="Google" id="ProtNLM"/>
    </source>
</evidence>
<dbReference type="EMBL" id="JADAQT010000057">
    <property type="protein sequence ID" value="MBE1875054.1"/>
    <property type="molecule type" value="Genomic_DNA"/>
</dbReference>
<sequence>MKIRTKITALSLAVLLPLLAACTTGTDDDATSTGSEAAVENVADSSEGGTTTEAAEASEGTPAGEAPEGMEGGPGMVDLESVTTEDAVISMIQSAYGDASLGLHRGHQPVEETLIEVLGITHDEMHVRMEEQGQNLASIATDLGIDPQTLIDALVDSWSAPIEDMVADGTITEEEGEEYLAALEEAFTFRVTWDGEEETPTFDGLVS</sequence>
<organism evidence="3 4">
    <name type="scientific">Myceligenerans pegani</name>
    <dbReference type="NCBI Taxonomy" id="2776917"/>
    <lineage>
        <taxon>Bacteria</taxon>
        <taxon>Bacillati</taxon>
        <taxon>Actinomycetota</taxon>
        <taxon>Actinomycetes</taxon>
        <taxon>Micrococcales</taxon>
        <taxon>Promicromonosporaceae</taxon>
        <taxon>Myceligenerans</taxon>
    </lineage>
</organism>
<dbReference type="Proteomes" id="UP000625527">
    <property type="component" value="Unassembled WGS sequence"/>
</dbReference>
<protein>
    <recommendedName>
        <fullName evidence="5">Lipoprotein</fullName>
    </recommendedName>
</protein>
<evidence type="ECO:0000256" key="1">
    <source>
        <dbReference type="SAM" id="MobiDB-lite"/>
    </source>
</evidence>
<keyword evidence="2" id="KW-0732">Signal</keyword>
<proteinExistence type="predicted"/>
<feature type="signal peptide" evidence="2">
    <location>
        <begin position="1"/>
        <end position="20"/>
    </location>
</feature>
<feature type="region of interest" description="Disordered" evidence="1">
    <location>
        <begin position="39"/>
        <end position="78"/>
    </location>
</feature>
<dbReference type="RefSeq" id="WP_192861636.1">
    <property type="nucleotide sequence ID" value="NZ_JADAQT010000057.1"/>
</dbReference>
<gene>
    <name evidence="3" type="ORF">IHE71_04915</name>
</gene>
<evidence type="ECO:0000313" key="3">
    <source>
        <dbReference type="EMBL" id="MBE1875054.1"/>
    </source>
</evidence>
<evidence type="ECO:0000313" key="4">
    <source>
        <dbReference type="Proteomes" id="UP000625527"/>
    </source>
</evidence>
<comment type="caution">
    <text evidence="3">The sequence shown here is derived from an EMBL/GenBank/DDBJ whole genome shotgun (WGS) entry which is preliminary data.</text>
</comment>